<protein>
    <recommendedName>
        <fullName evidence="2">Dienelactone hydrolase domain-containing protein</fullName>
    </recommendedName>
</protein>
<proteinExistence type="predicted"/>
<dbReference type="EMBL" id="JAVRRL010000012">
    <property type="protein sequence ID" value="KAK5115479.1"/>
    <property type="molecule type" value="Genomic_DNA"/>
</dbReference>
<dbReference type="GO" id="GO:0016787">
    <property type="term" value="F:hydrolase activity"/>
    <property type="evidence" value="ECO:0007669"/>
    <property type="project" value="InterPro"/>
</dbReference>
<evidence type="ECO:0000259" key="2">
    <source>
        <dbReference type="Pfam" id="PF01738"/>
    </source>
</evidence>
<organism evidence="3 4">
    <name type="scientific">Meristemomyces frigidus</name>
    <dbReference type="NCBI Taxonomy" id="1508187"/>
    <lineage>
        <taxon>Eukaryota</taxon>
        <taxon>Fungi</taxon>
        <taxon>Dikarya</taxon>
        <taxon>Ascomycota</taxon>
        <taxon>Pezizomycotina</taxon>
        <taxon>Dothideomycetes</taxon>
        <taxon>Dothideomycetidae</taxon>
        <taxon>Mycosphaerellales</taxon>
        <taxon>Teratosphaeriaceae</taxon>
        <taxon>Meristemomyces</taxon>
    </lineage>
</organism>
<dbReference type="PANTHER" id="PTHR17630">
    <property type="entry name" value="DIENELACTONE HYDROLASE"/>
    <property type="match status" value="1"/>
</dbReference>
<gene>
    <name evidence="3" type="ORF">LTR62_001138</name>
</gene>
<dbReference type="PANTHER" id="PTHR17630:SF80">
    <property type="entry name" value="DIENELACTONE HYDROLASE DOMAIN-CONTAINING PROTEIN"/>
    <property type="match status" value="1"/>
</dbReference>
<feature type="region of interest" description="Disordered" evidence="1">
    <location>
        <begin position="1"/>
        <end position="57"/>
    </location>
</feature>
<dbReference type="Pfam" id="PF01738">
    <property type="entry name" value="DLH"/>
    <property type="match status" value="2"/>
</dbReference>
<dbReference type="Gene3D" id="3.40.50.1820">
    <property type="entry name" value="alpha/beta hydrolase"/>
    <property type="match status" value="1"/>
</dbReference>
<evidence type="ECO:0000313" key="3">
    <source>
        <dbReference type="EMBL" id="KAK5115479.1"/>
    </source>
</evidence>
<dbReference type="SUPFAM" id="SSF53474">
    <property type="entry name" value="alpha/beta-Hydrolases"/>
    <property type="match status" value="1"/>
</dbReference>
<dbReference type="InterPro" id="IPR029058">
    <property type="entry name" value="AB_hydrolase_fold"/>
</dbReference>
<dbReference type="AlphaFoldDB" id="A0AAN7YIB6"/>
<dbReference type="Proteomes" id="UP001310890">
    <property type="component" value="Unassembled WGS sequence"/>
</dbReference>
<evidence type="ECO:0000313" key="4">
    <source>
        <dbReference type="Proteomes" id="UP001310890"/>
    </source>
</evidence>
<dbReference type="InterPro" id="IPR002925">
    <property type="entry name" value="Dienelactn_hydro"/>
</dbReference>
<accession>A0AAN7YIB6</accession>
<sequence length="329" mass="35228">MSDEDLASRAPESDAQEDAQTKSGIPGDTKPDQGAASMGEHCTNDRPTPAYLGTPTGEITKFNDTDVYITKPADYPHTSAKLLLLLTGGTGIHSKNNQLQADKYAGEGFLVVMPDQFANDPAPATSTSTAPANANPSMIEQVKLAVATTAKSFSIDMWLARHTPEKVLPILHRVLTSVKEEFADAAGNGVYAVGYCFGAKYVLLLGSKLHMDVAQGQRAPESQAEEGMMKQGTQIKAGAIAHGTLIAKEDLAGVRVPMCVVAVEDDPMFPDNVREEGVKALQEKGVEHEVSVYAGVPHGFAVLGDYEDEKIVEQQGKAYEQMLGWLKSH</sequence>
<comment type="caution">
    <text evidence="3">The sequence shown here is derived from an EMBL/GenBank/DDBJ whole genome shotgun (WGS) entry which is preliminary data.</text>
</comment>
<evidence type="ECO:0000256" key="1">
    <source>
        <dbReference type="SAM" id="MobiDB-lite"/>
    </source>
</evidence>
<reference evidence="3" key="1">
    <citation type="submission" date="2023-08" db="EMBL/GenBank/DDBJ databases">
        <title>Black Yeasts Isolated from many extreme environments.</title>
        <authorList>
            <person name="Coleine C."/>
            <person name="Stajich J.E."/>
            <person name="Selbmann L."/>
        </authorList>
    </citation>
    <scope>NUCLEOTIDE SEQUENCE</scope>
    <source>
        <strain evidence="3">CCFEE 5401</strain>
    </source>
</reference>
<name>A0AAN7YIB6_9PEZI</name>
<feature type="domain" description="Dienelactone hydrolase" evidence="2">
    <location>
        <begin position="232"/>
        <end position="328"/>
    </location>
</feature>
<feature type="domain" description="Dienelactone hydrolase" evidence="2">
    <location>
        <begin position="79"/>
        <end position="209"/>
    </location>
</feature>